<reference evidence="1" key="1">
    <citation type="journal article" date="2012" name="Mol. Plant Microbe Interact.">
        <title>A highly conserved effector in Fusarium oxysporum is required for full virulence on Arabidopsis.</title>
        <authorList>
            <person name="Thatcher L.F."/>
            <person name="Gardiner D.M."/>
            <person name="Kazan K."/>
            <person name="Manners J."/>
        </authorList>
    </citation>
    <scope>NUCLEOTIDE SEQUENCE [LARGE SCALE GENOMIC DNA]</scope>
    <source>
        <strain evidence="1">Fo5176</strain>
    </source>
</reference>
<dbReference type="AlphaFoldDB" id="F9FPE3"/>
<protein>
    <submittedName>
        <fullName evidence="1">Uncharacterized protein</fullName>
    </submittedName>
</protein>
<organism evidence="1">
    <name type="scientific">Fusarium oxysporum (strain Fo5176)</name>
    <name type="common">Fusarium vascular wilt</name>
    <dbReference type="NCBI Taxonomy" id="660025"/>
    <lineage>
        <taxon>Eukaryota</taxon>
        <taxon>Fungi</taxon>
        <taxon>Dikarya</taxon>
        <taxon>Ascomycota</taxon>
        <taxon>Pezizomycotina</taxon>
        <taxon>Sordariomycetes</taxon>
        <taxon>Hypocreomycetidae</taxon>
        <taxon>Hypocreales</taxon>
        <taxon>Nectriaceae</taxon>
        <taxon>Fusarium</taxon>
        <taxon>Fusarium oxysporum species complex</taxon>
    </lineage>
</organism>
<comment type="caution">
    <text evidence="1">The sequence shown here is derived from an EMBL/GenBank/DDBJ whole genome shotgun (WGS) entry which is preliminary data.</text>
</comment>
<dbReference type="EMBL" id="AFQF01002497">
    <property type="protein sequence ID" value="EGU81240.1"/>
    <property type="molecule type" value="Genomic_DNA"/>
</dbReference>
<accession>F9FPE3</accession>
<proteinExistence type="predicted"/>
<sequence>MLYSLEIDGFLSHVLL</sequence>
<evidence type="ECO:0000313" key="1">
    <source>
        <dbReference type="EMBL" id="EGU81240.1"/>
    </source>
</evidence>
<gene>
    <name evidence="1" type="ORF">FOXB_08273</name>
</gene>
<name>F9FPE3_FUSOF</name>